<evidence type="ECO:0000256" key="1">
    <source>
        <dbReference type="SAM" id="Phobius"/>
    </source>
</evidence>
<reference evidence="3" key="1">
    <citation type="journal article" date="2019" name="Int. J. Syst. Evol. Microbiol.">
        <title>The Global Catalogue of Microorganisms (GCM) 10K type strain sequencing project: providing services to taxonomists for standard genome sequencing and annotation.</title>
        <authorList>
            <consortium name="The Broad Institute Genomics Platform"/>
            <consortium name="The Broad Institute Genome Sequencing Center for Infectious Disease"/>
            <person name="Wu L."/>
            <person name="Ma J."/>
        </authorList>
    </citation>
    <scope>NUCLEOTIDE SEQUENCE [LARGE SCALE GENOMIC DNA]</scope>
    <source>
        <strain evidence="3">JCM 9687</strain>
    </source>
</reference>
<sequence>MSGRERSGPPRPGPRGARGALRPFHAVLVLPVIALLGTPFFPFVNTPAPWFGLPSVVVWVCGWCVLTSLLLAWVLRREERAGLISGDDPVGPVAESTGEVGAP</sequence>
<protein>
    <recommendedName>
        <fullName evidence="4">DUF3311 domain-containing protein</fullName>
    </recommendedName>
</protein>
<evidence type="ECO:0000313" key="2">
    <source>
        <dbReference type="EMBL" id="GAA3360443.1"/>
    </source>
</evidence>
<keyword evidence="3" id="KW-1185">Reference proteome</keyword>
<keyword evidence="1" id="KW-1133">Transmembrane helix</keyword>
<dbReference type="EMBL" id="BAAAYK010000038">
    <property type="protein sequence ID" value="GAA3360443.1"/>
    <property type="molecule type" value="Genomic_DNA"/>
</dbReference>
<proteinExistence type="predicted"/>
<feature type="transmembrane region" description="Helical" evidence="1">
    <location>
        <begin position="21"/>
        <end position="44"/>
    </location>
</feature>
<evidence type="ECO:0000313" key="3">
    <source>
        <dbReference type="Proteomes" id="UP001500483"/>
    </source>
</evidence>
<comment type="caution">
    <text evidence="2">The sequence shown here is derived from an EMBL/GenBank/DDBJ whole genome shotgun (WGS) entry which is preliminary data.</text>
</comment>
<gene>
    <name evidence="2" type="ORF">GCM10020366_40460</name>
</gene>
<organism evidence="2 3">
    <name type="scientific">Saccharopolyspora gregorii</name>
    <dbReference type="NCBI Taxonomy" id="33914"/>
    <lineage>
        <taxon>Bacteria</taxon>
        <taxon>Bacillati</taxon>
        <taxon>Actinomycetota</taxon>
        <taxon>Actinomycetes</taxon>
        <taxon>Pseudonocardiales</taxon>
        <taxon>Pseudonocardiaceae</taxon>
        <taxon>Saccharopolyspora</taxon>
    </lineage>
</organism>
<accession>A0ABP6RVI2</accession>
<keyword evidence="1" id="KW-0472">Membrane</keyword>
<name>A0ABP6RVI2_9PSEU</name>
<keyword evidence="1" id="KW-0812">Transmembrane</keyword>
<evidence type="ECO:0008006" key="4">
    <source>
        <dbReference type="Google" id="ProtNLM"/>
    </source>
</evidence>
<dbReference type="RefSeq" id="WP_258341757.1">
    <property type="nucleotide sequence ID" value="NZ_BAAAYK010000038.1"/>
</dbReference>
<feature type="transmembrane region" description="Helical" evidence="1">
    <location>
        <begin position="56"/>
        <end position="75"/>
    </location>
</feature>
<dbReference type="Proteomes" id="UP001500483">
    <property type="component" value="Unassembled WGS sequence"/>
</dbReference>